<name>A0A5E4N2V7_9HEMI</name>
<protein>
    <submittedName>
        <fullName evidence="1">Uncharacterized protein</fullName>
    </submittedName>
</protein>
<dbReference type="AlphaFoldDB" id="A0A5E4N2V7"/>
<proteinExistence type="predicted"/>
<dbReference type="Proteomes" id="UP000325440">
    <property type="component" value="Unassembled WGS sequence"/>
</dbReference>
<organism evidence="1 2">
    <name type="scientific">Cinara cedri</name>
    <dbReference type="NCBI Taxonomy" id="506608"/>
    <lineage>
        <taxon>Eukaryota</taxon>
        <taxon>Metazoa</taxon>
        <taxon>Ecdysozoa</taxon>
        <taxon>Arthropoda</taxon>
        <taxon>Hexapoda</taxon>
        <taxon>Insecta</taxon>
        <taxon>Pterygota</taxon>
        <taxon>Neoptera</taxon>
        <taxon>Paraneoptera</taxon>
        <taxon>Hemiptera</taxon>
        <taxon>Sternorrhyncha</taxon>
        <taxon>Aphidomorpha</taxon>
        <taxon>Aphidoidea</taxon>
        <taxon>Aphididae</taxon>
        <taxon>Lachninae</taxon>
        <taxon>Cinara</taxon>
    </lineage>
</organism>
<evidence type="ECO:0000313" key="2">
    <source>
        <dbReference type="Proteomes" id="UP000325440"/>
    </source>
</evidence>
<reference evidence="1 2" key="1">
    <citation type="submission" date="2019-08" db="EMBL/GenBank/DDBJ databases">
        <authorList>
            <person name="Alioto T."/>
            <person name="Alioto T."/>
            <person name="Gomez Garrido J."/>
        </authorList>
    </citation>
    <scope>NUCLEOTIDE SEQUENCE [LARGE SCALE GENOMIC DNA]</scope>
</reference>
<gene>
    <name evidence="1" type="ORF">CINCED_3A008860</name>
</gene>
<dbReference type="EMBL" id="CABPRJ010001438">
    <property type="protein sequence ID" value="VVC36882.1"/>
    <property type="molecule type" value="Genomic_DNA"/>
</dbReference>
<sequence>MSSSSDNSNYSTIGTLSTISTNDSHGDVFLFSDSSNEYFNIDDETNQNNETGQRVENNIFKNNLQFNKEQNACSAKAENFHLMKMSISSESSSYSTIGTLSTISTIDGHGDIFLLSDSSNESFNIDDETNQNNETGQRVENNIFKNNLQFNKEQSACSAKDTKKIIFNQSNDGTINHNQTGEYLLIGVENILNEPKNTAIDENPVFEEEIEKKIDKRNQPSNKQIIINYQDDHEKLKELSSKSLTKVNINNDYKFESNFDHSIPILCKNKNCSIYLHKSELFDNLHCTFECKKLNLEQTKQSINSENISCGLLKTPTVEQSPVIENPSRKRKQSFEPLLQNKIFLTECRNDCDYLNVPHCKLFTDVYTSSRSSPKSIDHLQYSFKSNNVQLRKTEDLKVSVIELKESAAPVTNNDNFLDEVKSMVPLFESFCAENLDELEQLEKSYQKLSIG</sequence>
<keyword evidence="2" id="KW-1185">Reference proteome</keyword>
<accession>A0A5E4N2V7</accession>
<evidence type="ECO:0000313" key="1">
    <source>
        <dbReference type="EMBL" id="VVC36882.1"/>
    </source>
</evidence>